<evidence type="ECO:0000256" key="1">
    <source>
        <dbReference type="ARBA" id="ARBA00006484"/>
    </source>
</evidence>
<protein>
    <submittedName>
        <fullName evidence="2">NAD(P)-binding protein</fullName>
    </submittedName>
</protein>
<dbReference type="InterPro" id="IPR002347">
    <property type="entry name" value="SDR_fam"/>
</dbReference>
<dbReference type="GO" id="GO:0016491">
    <property type="term" value="F:oxidoreductase activity"/>
    <property type="evidence" value="ECO:0007669"/>
    <property type="project" value="TreeGrafter"/>
</dbReference>
<dbReference type="EMBL" id="KV429057">
    <property type="protein sequence ID" value="KZT69521.1"/>
    <property type="molecule type" value="Genomic_DNA"/>
</dbReference>
<reference evidence="2 3" key="1">
    <citation type="journal article" date="2016" name="Mol. Biol. Evol.">
        <title>Comparative Genomics of Early-Diverging Mushroom-Forming Fungi Provides Insights into the Origins of Lignocellulose Decay Capabilities.</title>
        <authorList>
            <person name="Nagy L.G."/>
            <person name="Riley R."/>
            <person name="Tritt A."/>
            <person name="Adam C."/>
            <person name="Daum C."/>
            <person name="Floudas D."/>
            <person name="Sun H."/>
            <person name="Yadav J.S."/>
            <person name="Pangilinan J."/>
            <person name="Larsson K.H."/>
            <person name="Matsuura K."/>
            <person name="Barry K."/>
            <person name="Labutti K."/>
            <person name="Kuo R."/>
            <person name="Ohm R.A."/>
            <person name="Bhattacharya S.S."/>
            <person name="Shirouzu T."/>
            <person name="Yoshinaga Y."/>
            <person name="Martin F.M."/>
            <person name="Grigoriev I.V."/>
            <person name="Hibbett D.S."/>
        </authorList>
    </citation>
    <scope>NUCLEOTIDE SEQUENCE [LARGE SCALE GENOMIC DNA]</scope>
    <source>
        <strain evidence="2 3">L-15889</strain>
    </source>
</reference>
<evidence type="ECO:0000313" key="2">
    <source>
        <dbReference type="EMBL" id="KZT69521.1"/>
    </source>
</evidence>
<dbReference type="Proteomes" id="UP000076727">
    <property type="component" value="Unassembled WGS sequence"/>
</dbReference>
<gene>
    <name evidence="2" type="ORF">DAEQUDRAFT_255840</name>
</gene>
<dbReference type="OrthoDB" id="7289984at2759"/>
<evidence type="ECO:0000313" key="3">
    <source>
        <dbReference type="Proteomes" id="UP000076727"/>
    </source>
</evidence>
<dbReference type="InterPro" id="IPR051468">
    <property type="entry name" value="Fungal_SecMetab_SDRs"/>
</dbReference>
<dbReference type="Gene3D" id="3.40.50.720">
    <property type="entry name" value="NAD(P)-binding Rossmann-like Domain"/>
    <property type="match status" value="1"/>
</dbReference>
<dbReference type="PANTHER" id="PTHR43544:SF36">
    <property type="entry name" value="CHAIN OXIDOREDUCTASE (CSGA), PUTATIVE (AFU_ORTHOLOGUE AFUA_4G00910)-RELATED"/>
    <property type="match status" value="1"/>
</dbReference>
<name>A0A165QIS2_9APHY</name>
<dbReference type="AlphaFoldDB" id="A0A165QIS2"/>
<proteinExistence type="inferred from homology"/>
<dbReference type="Pfam" id="PF00106">
    <property type="entry name" value="adh_short"/>
    <property type="match status" value="1"/>
</dbReference>
<dbReference type="SUPFAM" id="SSF51735">
    <property type="entry name" value="NAD(P)-binding Rossmann-fold domains"/>
    <property type="match status" value="1"/>
</dbReference>
<dbReference type="InterPro" id="IPR036291">
    <property type="entry name" value="NAD(P)-bd_dom_sf"/>
</dbReference>
<comment type="similarity">
    <text evidence="1">Belongs to the short-chain dehydrogenases/reductases (SDR) family.</text>
</comment>
<dbReference type="GO" id="GO:0005737">
    <property type="term" value="C:cytoplasm"/>
    <property type="evidence" value="ECO:0007669"/>
    <property type="project" value="TreeGrafter"/>
</dbReference>
<accession>A0A165QIS2</accession>
<dbReference type="PRINTS" id="PR00081">
    <property type="entry name" value="GDHRDH"/>
</dbReference>
<keyword evidence="3" id="KW-1185">Reference proteome</keyword>
<organism evidence="2 3">
    <name type="scientific">Daedalea quercina L-15889</name>
    <dbReference type="NCBI Taxonomy" id="1314783"/>
    <lineage>
        <taxon>Eukaryota</taxon>
        <taxon>Fungi</taxon>
        <taxon>Dikarya</taxon>
        <taxon>Basidiomycota</taxon>
        <taxon>Agaricomycotina</taxon>
        <taxon>Agaricomycetes</taxon>
        <taxon>Polyporales</taxon>
        <taxon>Fomitopsis</taxon>
    </lineage>
</organism>
<dbReference type="PANTHER" id="PTHR43544">
    <property type="entry name" value="SHORT-CHAIN DEHYDROGENASE/REDUCTASE"/>
    <property type="match status" value="1"/>
</dbReference>
<sequence length="214" mass="23602">MPTYVVTGASRGIGLAIVNELLKDKDNVVIAVVRDRAAHGLQDLRSSYPDRHLETVHLQLREPASIRRAAADASDLLRGTLDYLIHCAGVSLEDLMPFEQLDLKLHEEQIHLNRIAPLEVTRSFLSLLSGADRIAVKMKCKRGSSLARCGRASSCSVTRRIHVCGSCLPISSVSRAQGRNWVERRAYSSWGRTRGHRLGSTTVDTIVQVRVGVV</sequence>